<dbReference type="RefSeq" id="WP_104483093.1">
    <property type="nucleotide sequence ID" value="NZ_CP154825.1"/>
</dbReference>
<dbReference type="InterPro" id="IPR004111">
    <property type="entry name" value="Repressor_TetR_C"/>
</dbReference>
<dbReference type="InterPro" id="IPR036271">
    <property type="entry name" value="Tet_transcr_reg_TetR-rel_C_sf"/>
</dbReference>
<sequence length="242" mass="26511">MARRTRPVDTDPEGRPVRRALTRDYIVATALAVLDRDGVDGLSMRKLATELGVNPMAVYHHLPNKAALFDGVVEAVFSEFLAEDDLELRTGTWRDHLTAHLRRLRDVLRRHPNVLPVLATRPAHAPAMMEFGDRVIGLLSGSGFTEHDLLVIISSLRTYTIGQVLNEAAHPVGGAAPRAEDIAALMRRYPNLSKALDGGHDPDAQYALTVQCMLDGFENRMRKSGMDQADTGVAAGTRSARS</sequence>
<dbReference type="EMBL" id="PTIX01000033">
    <property type="protein sequence ID" value="PPK62758.1"/>
    <property type="molecule type" value="Genomic_DNA"/>
</dbReference>
<dbReference type="SUPFAM" id="SSF48498">
    <property type="entry name" value="Tetracyclin repressor-like, C-terminal domain"/>
    <property type="match status" value="1"/>
</dbReference>
<dbReference type="InterPro" id="IPR003012">
    <property type="entry name" value="Tet_transcr_reg_TetR"/>
</dbReference>
<gene>
    <name evidence="7" type="ORF">CLV40_13324</name>
</gene>
<dbReference type="PROSITE" id="PS50977">
    <property type="entry name" value="HTH_TETR_2"/>
    <property type="match status" value="1"/>
</dbReference>
<feature type="domain" description="HTH tetR-type" evidence="6">
    <location>
        <begin position="20"/>
        <end position="80"/>
    </location>
</feature>
<proteinExistence type="predicted"/>
<evidence type="ECO:0000256" key="1">
    <source>
        <dbReference type="ARBA" id="ARBA00022491"/>
    </source>
</evidence>
<dbReference type="OrthoDB" id="3519192at2"/>
<dbReference type="PANTHER" id="PTHR30055:SF151">
    <property type="entry name" value="TRANSCRIPTIONAL REGULATORY PROTEIN"/>
    <property type="match status" value="1"/>
</dbReference>
<keyword evidence="3 5" id="KW-0238">DNA-binding</keyword>
<dbReference type="GO" id="GO:0003700">
    <property type="term" value="F:DNA-binding transcription factor activity"/>
    <property type="evidence" value="ECO:0007669"/>
    <property type="project" value="TreeGrafter"/>
</dbReference>
<keyword evidence="8" id="KW-1185">Reference proteome</keyword>
<dbReference type="AlphaFoldDB" id="A0A2S6GCQ0"/>
<organism evidence="7 8">
    <name type="scientific">Actinokineospora auranticolor</name>
    <dbReference type="NCBI Taxonomy" id="155976"/>
    <lineage>
        <taxon>Bacteria</taxon>
        <taxon>Bacillati</taxon>
        <taxon>Actinomycetota</taxon>
        <taxon>Actinomycetes</taxon>
        <taxon>Pseudonocardiales</taxon>
        <taxon>Pseudonocardiaceae</taxon>
        <taxon>Actinokineospora</taxon>
    </lineage>
</organism>
<dbReference type="GO" id="GO:0046677">
    <property type="term" value="P:response to antibiotic"/>
    <property type="evidence" value="ECO:0007669"/>
    <property type="project" value="InterPro"/>
</dbReference>
<keyword evidence="2" id="KW-0805">Transcription regulation</keyword>
<evidence type="ECO:0000256" key="5">
    <source>
        <dbReference type="PROSITE-ProRule" id="PRU00335"/>
    </source>
</evidence>
<evidence type="ECO:0000256" key="2">
    <source>
        <dbReference type="ARBA" id="ARBA00023015"/>
    </source>
</evidence>
<reference evidence="7 8" key="1">
    <citation type="submission" date="2018-02" db="EMBL/GenBank/DDBJ databases">
        <title>Genomic Encyclopedia of Archaeal and Bacterial Type Strains, Phase II (KMG-II): from individual species to whole genera.</title>
        <authorList>
            <person name="Goeker M."/>
        </authorList>
    </citation>
    <scope>NUCLEOTIDE SEQUENCE [LARGE SCALE GENOMIC DNA]</scope>
    <source>
        <strain evidence="7 8">YU 961-1</strain>
    </source>
</reference>
<keyword evidence="1" id="KW-0678">Repressor</keyword>
<evidence type="ECO:0000313" key="8">
    <source>
        <dbReference type="Proteomes" id="UP000239203"/>
    </source>
</evidence>
<name>A0A2S6GCQ0_9PSEU</name>
<evidence type="ECO:0000259" key="6">
    <source>
        <dbReference type="PROSITE" id="PS50977"/>
    </source>
</evidence>
<dbReference type="SUPFAM" id="SSF46689">
    <property type="entry name" value="Homeodomain-like"/>
    <property type="match status" value="1"/>
</dbReference>
<evidence type="ECO:0000256" key="4">
    <source>
        <dbReference type="ARBA" id="ARBA00023163"/>
    </source>
</evidence>
<protein>
    <submittedName>
        <fullName evidence="7">Regulatory TetR family protein</fullName>
    </submittedName>
</protein>
<dbReference type="GO" id="GO:0000976">
    <property type="term" value="F:transcription cis-regulatory region binding"/>
    <property type="evidence" value="ECO:0007669"/>
    <property type="project" value="TreeGrafter"/>
</dbReference>
<dbReference type="PANTHER" id="PTHR30055">
    <property type="entry name" value="HTH-TYPE TRANSCRIPTIONAL REGULATOR RUTR"/>
    <property type="match status" value="1"/>
</dbReference>
<dbReference type="Pfam" id="PF02909">
    <property type="entry name" value="TetR_C_1"/>
    <property type="match status" value="1"/>
</dbReference>
<dbReference type="Pfam" id="PF00440">
    <property type="entry name" value="TetR_N"/>
    <property type="match status" value="1"/>
</dbReference>
<evidence type="ECO:0000313" key="7">
    <source>
        <dbReference type="EMBL" id="PPK62758.1"/>
    </source>
</evidence>
<accession>A0A2S6GCQ0</accession>
<keyword evidence="4" id="KW-0804">Transcription</keyword>
<dbReference type="InterPro" id="IPR001647">
    <property type="entry name" value="HTH_TetR"/>
</dbReference>
<dbReference type="InterPro" id="IPR009057">
    <property type="entry name" value="Homeodomain-like_sf"/>
</dbReference>
<dbReference type="Gene3D" id="1.10.357.10">
    <property type="entry name" value="Tetracycline Repressor, domain 2"/>
    <property type="match status" value="1"/>
</dbReference>
<evidence type="ECO:0000256" key="3">
    <source>
        <dbReference type="ARBA" id="ARBA00023125"/>
    </source>
</evidence>
<dbReference type="InterPro" id="IPR050109">
    <property type="entry name" value="HTH-type_TetR-like_transc_reg"/>
</dbReference>
<comment type="caution">
    <text evidence="7">The sequence shown here is derived from an EMBL/GenBank/DDBJ whole genome shotgun (WGS) entry which is preliminary data.</text>
</comment>
<feature type="DNA-binding region" description="H-T-H motif" evidence="5">
    <location>
        <begin position="43"/>
        <end position="62"/>
    </location>
</feature>
<dbReference type="PRINTS" id="PR00400">
    <property type="entry name" value="TETREPRESSOR"/>
</dbReference>
<dbReference type="GO" id="GO:0045892">
    <property type="term" value="P:negative regulation of DNA-templated transcription"/>
    <property type="evidence" value="ECO:0007669"/>
    <property type="project" value="InterPro"/>
</dbReference>
<dbReference type="Proteomes" id="UP000239203">
    <property type="component" value="Unassembled WGS sequence"/>
</dbReference>